<dbReference type="GO" id="GO:0016052">
    <property type="term" value="P:carbohydrate catabolic process"/>
    <property type="evidence" value="ECO:0007669"/>
    <property type="project" value="InterPro"/>
</dbReference>
<dbReference type="InterPro" id="IPR010502">
    <property type="entry name" value="Carb-bd_dom_fam9"/>
</dbReference>
<reference evidence="2 3" key="1">
    <citation type="journal article" date="2017" name="Int. J. Syst. Evol. Microbiol.">
        <title>Mucilaginibacterpsychrotolerans sp. nov., isolated from peatlands.</title>
        <authorList>
            <person name="Deng Y."/>
            <person name="Shen L."/>
            <person name="Xu B."/>
            <person name="Liu Y."/>
            <person name="Gu Z."/>
            <person name="Liu H."/>
            <person name="Zhou Y."/>
        </authorList>
    </citation>
    <scope>NUCLEOTIDE SEQUENCE [LARGE SCALE GENOMIC DNA]</scope>
    <source>
        <strain evidence="2 3">NH7-4</strain>
    </source>
</reference>
<keyword evidence="3" id="KW-1185">Reference proteome</keyword>
<dbReference type="OrthoDB" id="9801646at2"/>
<sequence length="219" mass="24982">MDTLVDISIPWLAAQGAASPDVLSTQLDRLDRHRITHLPWGAVGSAPNASFAIAHDKSNIFLKFYVQEQHLKADYTQYNDPVYEDSCVEFFIAFEDDDRYYNLEFNYIGTCMMMYGEGREGRTFIPVEVLKSIRKQSVIKNELGEDAHWELTLSIPASVFIYHPGLSLCNIQPRVNFYKCGDGLPQPHFMCWSRIEAPEPDFHQSAFFRAVSFGKCPGI</sequence>
<dbReference type="Pfam" id="PF16011">
    <property type="entry name" value="CBM9_2"/>
    <property type="match status" value="1"/>
</dbReference>
<dbReference type="SUPFAM" id="SSF49344">
    <property type="entry name" value="CBD9-like"/>
    <property type="match status" value="1"/>
</dbReference>
<name>A0A4Y8S6D3_9SPHI</name>
<evidence type="ECO:0000259" key="1">
    <source>
        <dbReference type="Pfam" id="PF16011"/>
    </source>
</evidence>
<gene>
    <name evidence="2" type="ORF">E2R66_21970</name>
</gene>
<dbReference type="Proteomes" id="UP000297540">
    <property type="component" value="Unassembled WGS sequence"/>
</dbReference>
<protein>
    <recommendedName>
        <fullName evidence="1">Carbohydrate-binding domain-containing protein</fullName>
    </recommendedName>
</protein>
<organism evidence="2 3">
    <name type="scientific">Mucilaginibacter psychrotolerans</name>
    <dbReference type="NCBI Taxonomy" id="1524096"/>
    <lineage>
        <taxon>Bacteria</taxon>
        <taxon>Pseudomonadati</taxon>
        <taxon>Bacteroidota</taxon>
        <taxon>Sphingobacteriia</taxon>
        <taxon>Sphingobacteriales</taxon>
        <taxon>Sphingobacteriaceae</taxon>
        <taxon>Mucilaginibacter</taxon>
    </lineage>
</organism>
<feature type="domain" description="Carbohydrate-binding" evidence="1">
    <location>
        <begin position="28"/>
        <end position="213"/>
    </location>
</feature>
<accession>A0A4Y8S6D3</accession>
<dbReference type="CDD" id="cd09620">
    <property type="entry name" value="CBM9_like_3"/>
    <property type="match status" value="1"/>
</dbReference>
<dbReference type="Gene3D" id="2.60.40.1190">
    <property type="match status" value="1"/>
</dbReference>
<evidence type="ECO:0000313" key="2">
    <source>
        <dbReference type="EMBL" id="TFF34482.1"/>
    </source>
</evidence>
<dbReference type="GO" id="GO:0004553">
    <property type="term" value="F:hydrolase activity, hydrolyzing O-glycosyl compounds"/>
    <property type="evidence" value="ECO:0007669"/>
    <property type="project" value="InterPro"/>
</dbReference>
<evidence type="ECO:0000313" key="3">
    <source>
        <dbReference type="Proteomes" id="UP000297540"/>
    </source>
</evidence>
<dbReference type="AlphaFoldDB" id="A0A4Y8S6D3"/>
<proteinExistence type="predicted"/>
<dbReference type="EMBL" id="SOZE01000030">
    <property type="protein sequence ID" value="TFF34482.1"/>
    <property type="molecule type" value="Genomic_DNA"/>
</dbReference>
<dbReference type="GO" id="GO:0030246">
    <property type="term" value="F:carbohydrate binding"/>
    <property type="evidence" value="ECO:0007669"/>
    <property type="project" value="InterPro"/>
</dbReference>
<dbReference type="RefSeq" id="WP_133234828.1">
    <property type="nucleotide sequence ID" value="NZ_SOZE01000030.1"/>
</dbReference>
<comment type="caution">
    <text evidence="2">The sequence shown here is derived from an EMBL/GenBank/DDBJ whole genome shotgun (WGS) entry which is preliminary data.</text>
</comment>